<proteinExistence type="predicted"/>
<dbReference type="PANTHER" id="PTHR31206">
    <property type="entry name" value="LP10445P"/>
    <property type="match status" value="1"/>
</dbReference>
<dbReference type="PANTHER" id="PTHR31206:SF1">
    <property type="entry name" value="LP10445P"/>
    <property type="match status" value="1"/>
</dbReference>
<organism evidence="1 2">
    <name type="scientific">Cichlidogyrus casuarinus</name>
    <dbReference type="NCBI Taxonomy" id="1844966"/>
    <lineage>
        <taxon>Eukaryota</taxon>
        <taxon>Metazoa</taxon>
        <taxon>Spiralia</taxon>
        <taxon>Lophotrochozoa</taxon>
        <taxon>Platyhelminthes</taxon>
        <taxon>Monogenea</taxon>
        <taxon>Monopisthocotylea</taxon>
        <taxon>Dactylogyridea</taxon>
        <taxon>Ancyrocephalidae</taxon>
        <taxon>Cichlidogyrus</taxon>
    </lineage>
</organism>
<reference evidence="1 2" key="1">
    <citation type="submission" date="2024-11" db="EMBL/GenBank/DDBJ databases">
        <title>Adaptive evolution of stress response genes in parasites aligns with host niche diversity.</title>
        <authorList>
            <person name="Hahn C."/>
            <person name="Resl P."/>
        </authorList>
    </citation>
    <scope>NUCLEOTIDE SEQUENCE [LARGE SCALE GENOMIC DNA]</scope>
    <source>
        <strain evidence="1">EGGRZ-B1_66</strain>
        <tissue evidence="1">Body</tissue>
    </source>
</reference>
<evidence type="ECO:0000313" key="1">
    <source>
        <dbReference type="EMBL" id="KAL3312902.1"/>
    </source>
</evidence>
<keyword evidence="2" id="KW-1185">Reference proteome</keyword>
<dbReference type="AlphaFoldDB" id="A0ABD2PZU4"/>
<dbReference type="Pfam" id="PF14774">
    <property type="entry name" value="FAM177"/>
    <property type="match status" value="1"/>
</dbReference>
<gene>
    <name evidence="1" type="ORF">Ciccas_008499</name>
</gene>
<name>A0ABD2PZU4_9PLAT</name>
<protein>
    <submittedName>
        <fullName evidence="1">Uncharacterized protein</fullName>
    </submittedName>
</protein>
<dbReference type="EMBL" id="JBJKFK010001511">
    <property type="protein sequence ID" value="KAL3312902.1"/>
    <property type="molecule type" value="Genomic_DNA"/>
</dbReference>
<sequence>MEASIEDGQVMRNKRKPKQVLYFSDGPMEIYSSDEDEPIQMPRRTVDVSKLGWFSWAQEMARRTSMRILAISDYLGEKISYSLGITSPKYYYMIEERKRSFHDDPMAGDLVDGKTIVTEAPISEWMAEDAAKDLQSRIEAAEARIGQVA</sequence>
<evidence type="ECO:0000313" key="2">
    <source>
        <dbReference type="Proteomes" id="UP001626550"/>
    </source>
</evidence>
<comment type="caution">
    <text evidence="1">The sequence shown here is derived from an EMBL/GenBank/DDBJ whole genome shotgun (WGS) entry which is preliminary data.</text>
</comment>
<dbReference type="Proteomes" id="UP001626550">
    <property type="component" value="Unassembled WGS sequence"/>
</dbReference>
<dbReference type="InterPro" id="IPR028260">
    <property type="entry name" value="FAM177"/>
</dbReference>
<accession>A0ABD2PZU4</accession>